<dbReference type="Gene3D" id="1.25.40.10">
    <property type="entry name" value="Tetratricopeptide repeat domain"/>
    <property type="match status" value="1"/>
</dbReference>
<reference evidence="3 4" key="2">
    <citation type="submission" date="2013-09" db="EMBL/GenBank/DDBJ databases">
        <title>Whole genome comparison of six Crocosphaera watsonii strains with differing phenotypes.</title>
        <authorList>
            <person name="Bench S.R."/>
            <person name="Heller P."/>
            <person name="Frank I."/>
            <person name="Arciniega M."/>
            <person name="Shilova I.N."/>
            <person name="Zehr J.P."/>
        </authorList>
    </citation>
    <scope>NUCLEOTIDE SEQUENCE [LARGE SCALE GENOMIC DNA]</scope>
    <source>
        <strain evidence="3 4">WH 0402</strain>
    </source>
</reference>
<accession>T2JM14</accession>
<protein>
    <submittedName>
        <fullName evidence="3">TPR domain protein</fullName>
    </submittedName>
</protein>
<keyword evidence="2" id="KW-0802">TPR repeat</keyword>
<dbReference type="SUPFAM" id="SSF48452">
    <property type="entry name" value="TPR-like"/>
    <property type="match status" value="1"/>
</dbReference>
<evidence type="ECO:0000313" key="4">
    <source>
        <dbReference type="Proteomes" id="UP000018130"/>
    </source>
</evidence>
<dbReference type="InterPro" id="IPR050498">
    <property type="entry name" value="Ycf3"/>
</dbReference>
<comment type="caution">
    <text evidence="3">The sequence shown here is derived from an EMBL/GenBank/DDBJ whole genome shotgun (WGS) entry which is preliminary data.</text>
</comment>
<sequence length="87" mass="10246">MNRGILYSNQQKWDLALSDYNQAIKFNPQEAQAYNNRSVIYTLRKQFQKALADAEKAAEFYLQEGNEAKFQNAQKLLKIIRQEMNKN</sequence>
<evidence type="ECO:0000256" key="2">
    <source>
        <dbReference type="ARBA" id="ARBA00022803"/>
    </source>
</evidence>
<dbReference type="PANTHER" id="PTHR44858">
    <property type="entry name" value="TETRATRICOPEPTIDE REPEAT PROTEIN 6"/>
    <property type="match status" value="1"/>
</dbReference>
<dbReference type="InterPro" id="IPR011990">
    <property type="entry name" value="TPR-like_helical_dom_sf"/>
</dbReference>
<keyword evidence="1" id="KW-0677">Repeat</keyword>
<evidence type="ECO:0000313" key="3">
    <source>
        <dbReference type="EMBL" id="CCQ65557.1"/>
    </source>
</evidence>
<dbReference type="AlphaFoldDB" id="T2JM14"/>
<name>T2JM14_CROWT</name>
<organism evidence="3 4">
    <name type="scientific">Crocosphaera watsonii WH 0402</name>
    <dbReference type="NCBI Taxonomy" id="1284629"/>
    <lineage>
        <taxon>Bacteria</taxon>
        <taxon>Bacillati</taxon>
        <taxon>Cyanobacteriota</taxon>
        <taxon>Cyanophyceae</taxon>
        <taxon>Oscillatoriophycideae</taxon>
        <taxon>Chroococcales</taxon>
        <taxon>Aphanothecaceae</taxon>
        <taxon>Crocosphaera</taxon>
    </lineage>
</organism>
<dbReference type="PANTHER" id="PTHR44858:SF1">
    <property type="entry name" value="UDP-N-ACETYLGLUCOSAMINE--PEPTIDE N-ACETYLGLUCOSAMINYLTRANSFERASE SPINDLY-RELATED"/>
    <property type="match status" value="1"/>
</dbReference>
<dbReference type="Proteomes" id="UP000018130">
    <property type="component" value="Unassembled WGS sequence"/>
</dbReference>
<proteinExistence type="predicted"/>
<reference evidence="3 4" key="1">
    <citation type="submission" date="2013-01" db="EMBL/GenBank/DDBJ databases">
        <authorList>
            <person name="Bench S."/>
        </authorList>
    </citation>
    <scope>NUCLEOTIDE SEQUENCE [LARGE SCALE GENOMIC DNA]</scope>
    <source>
        <strain evidence="3 4">WH 0402</strain>
    </source>
</reference>
<evidence type="ECO:0000256" key="1">
    <source>
        <dbReference type="ARBA" id="ARBA00022737"/>
    </source>
</evidence>
<gene>
    <name evidence="3" type="ORF">CWATWH0402_920</name>
</gene>
<dbReference type="InterPro" id="IPR019734">
    <property type="entry name" value="TPR_rpt"/>
</dbReference>
<dbReference type="Pfam" id="PF00515">
    <property type="entry name" value="TPR_1"/>
    <property type="match status" value="1"/>
</dbReference>
<dbReference type="SMART" id="SM00028">
    <property type="entry name" value="TPR"/>
    <property type="match status" value="2"/>
</dbReference>
<dbReference type="EMBL" id="CAQN01000215">
    <property type="protein sequence ID" value="CCQ65557.1"/>
    <property type="molecule type" value="Genomic_DNA"/>
</dbReference>